<dbReference type="GO" id="GO:0043531">
    <property type="term" value="F:ADP binding"/>
    <property type="evidence" value="ECO:0007669"/>
    <property type="project" value="InterPro"/>
</dbReference>
<dbReference type="Proteomes" id="UP001054889">
    <property type="component" value="Unassembled WGS sequence"/>
</dbReference>
<dbReference type="PANTHER" id="PTHR33377:SF115">
    <property type="entry name" value="OS05G0533301 PROTEIN"/>
    <property type="match status" value="1"/>
</dbReference>
<evidence type="ECO:0000259" key="2">
    <source>
        <dbReference type="Pfam" id="PF00931"/>
    </source>
</evidence>
<dbReference type="SUPFAM" id="SSF52540">
    <property type="entry name" value="P-loop containing nucleoside triphosphate hydrolases"/>
    <property type="match status" value="1"/>
</dbReference>
<accession>A0AAV5BTN9</accession>
<name>A0AAV5BTN9_ELECO</name>
<reference evidence="3" key="2">
    <citation type="submission" date="2021-12" db="EMBL/GenBank/DDBJ databases">
        <title>Resequencing data analysis of finger millet.</title>
        <authorList>
            <person name="Hatakeyama M."/>
            <person name="Aluri S."/>
            <person name="Balachadran M.T."/>
            <person name="Sivarajan S.R."/>
            <person name="Poveda L."/>
            <person name="Shimizu-Inatsugi R."/>
            <person name="Schlapbach R."/>
            <person name="Sreeman S.M."/>
            <person name="Shimizu K.K."/>
        </authorList>
    </citation>
    <scope>NUCLEOTIDE SEQUENCE</scope>
</reference>
<dbReference type="Gene3D" id="3.40.50.300">
    <property type="entry name" value="P-loop containing nucleotide triphosphate hydrolases"/>
    <property type="match status" value="1"/>
</dbReference>
<evidence type="ECO:0000313" key="3">
    <source>
        <dbReference type="EMBL" id="GJM89556.1"/>
    </source>
</evidence>
<protein>
    <recommendedName>
        <fullName evidence="2">NB-ARC domain-containing protein</fullName>
    </recommendedName>
</protein>
<feature type="domain" description="NB-ARC" evidence="2">
    <location>
        <begin position="179"/>
        <end position="342"/>
    </location>
</feature>
<proteinExistence type="predicted"/>
<keyword evidence="1" id="KW-0175">Coiled coil</keyword>
<dbReference type="InterPro" id="IPR002182">
    <property type="entry name" value="NB-ARC"/>
</dbReference>
<comment type="caution">
    <text evidence="3">The sequence shown here is derived from an EMBL/GenBank/DDBJ whole genome shotgun (WGS) entry which is preliminary data.</text>
</comment>
<organism evidence="3 4">
    <name type="scientific">Eleusine coracana subsp. coracana</name>
    <dbReference type="NCBI Taxonomy" id="191504"/>
    <lineage>
        <taxon>Eukaryota</taxon>
        <taxon>Viridiplantae</taxon>
        <taxon>Streptophyta</taxon>
        <taxon>Embryophyta</taxon>
        <taxon>Tracheophyta</taxon>
        <taxon>Spermatophyta</taxon>
        <taxon>Magnoliopsida</taxon>
        <taxon>Liliopsida</taxon>
        <taxon>Poales</taxon>
        <taxon>Poaceae</taxon>
        <taxon>PACMAD clade</taxon>
        <taxon>Chloridoideae</taxon>
        <taxon>Cynodonteae</taxon>
        <taxon>Eleusininae</taxon>
        <taxon>Eleusine</taxon>
    </lineage>
</organism>
<evidence type="ECO:0000313" key="4">
    <source>
        <dbReference type="Proteomes" id="UP001054889"/>
    </source>
</evidence>
<feature type="coiled-coil region" evidence="1">
    <location>
        <begin position="50"/>
        <end position="106"/>
    </location>
</feature>
<dbReference type="EMBL" id="BQKI01000002">
    <property type="protein sequence ID" value="GJM89556.1"/>
    <property type="molecule type" value="Genomic_DNA"/>
</dbReference>
<sequence length="490" mass="56548">MEPVSSAVVSELVSRSISFLFSRCENRRAAEAHNNLQRLRHLLLRCATVVEEAERRHVTNRAMLQQLQALRDETFRGHYVLDAVRLKDHNNNVEKEKEEHEEFNAAKRVRYYPGGGGDSSSSSSREELPRVVHSLESMIGDMREFVVFLTSYPPLLHRRQPYSAHMSVDKCMFGRHMEWETVMEFLLKPDPHHRLGVLPIVGPAHIGKSTLVDNVCDDERVRGHFSLILFYNGSNNGIKDETTVAGLRAKCAVKHRNNDEASSGERLLIVVELLDEDDVDDETWKKLSDSAETSLPHGSRMIITGRCDNIARLGGTRQQALRLRCLPVEAYWYFFKMMVFGSDDPEQHPRMASLALEMAHVMQGSYLFAYVGAILLRDNFHARSWFRILSRLRQYLQRNVSLIGEYPDDIKATKDQPRYTWSLLQDKPDTYFMLYKLYQRSPAEEKASEITMLDLLVGTPQPRGKHEILFWKSRIPPYYSYMSTCDICDM</sequence>
<reference evidence="3" key="1">
    <citation type="journal article" date="2018" name="DNA Res.">
        <title>Multiple hybrid de novo genome assembly of finger millet, an orphan allotetraploid crop.</title>
        <authorList>
            <person name="Hatakeyama M."/>
            <person name="Aluri S."/>
            <person name="Balachadran M.T."/>
            <person name="Sivarajan S.R."/>
            <person name="Patrignani A."/>
            <person name="Gruter S."/>
            <person name="Poveda L."/>
            <person name="Shimizu-Inatsugi R."/>
            <person name="Baeten J."/>
            <person name="Francoijs K.J."/>
            <person name="Nataraja K.N."/>
            <person name="Reddy Y.A.N."/>
            <person name="Phadnis S."/>
            <person name="Ravikumar R.L."/>
            <person name="Schlapbach R."/>
            <person name="Sreeman S.M."/>
            <person name="Shimizu K.K."/>
        </authorList>
    </citation>
    <scope>NUCLEOTIDE SEQUENCE</scope>
</reference>
<dbReference type="InterPro" id="IPR027417">
    <property type="entry name" value="P-loop_NTPase"/>
</dbReference>
<evidence type="ECO:0000256" key="1">
    <source>
        <dbReference type="SAM" id="Coils"/>
    </source>
</evidence>
<gene>
    <name evidence="3" type="primary">ga05760</name>
    <name evidence="3" type="ORF">PR202_ga05760</name>
</gene>
<dbReference type="PANTHER" id="PTHR33377">
    <property type="entry name" value="OS10G0134700 PROTEIN-RELATED"/>
    <property type="match status" value="1"/>
</dbReference>
<dbReference type="Pfam" id="PF00931">
    <property type="entry name" value="NB-ARC"/>
    <property type="match status" value="1"/>
</dbReference>
<keyword evidence="4" id="KW-1185">Reference proteome</keyword>
<dbReference type="AlphaFoldDB" id="A0AAV5BTN9"/>